<reference evidence="1 2" key="1">
    <citation type="submission" date="2019-10" db="EMBL/GenBank/DDBJ databases">
        <title>Rubrobacter sp nov SCSIO 52090 isolated from a deep-sea sediment in the South China Sea.</title>
        <authorList>
            <person name="Chen R.W."/>
        </authorList>
    </citation>
    <scope>NUCLEOTIDE SEQUENCE [LARGE SCALE GENOMIC DNA]</scope>
    <source>
        <strain evidence="1 2">SCSIO 52909</strain>
    </source>
</reference>
<sequence>MTHPVNPLESVPDLVRSGTVFLSYRGSESHGTTLPPEDEFGTDDVDLMGAFVHPLEHYFGFGRRQTLERWVGEYDIVEYELGKFVSLLLKSNPNVISLLWLPPRSILVSSPAHERLIENRSLFASKAVYDSFCGYANGQLRRMTRLVDNNPEREREMEALNAELQHRRDMERVHGPGNHARGIYGEWSAKKLRKRLNDLRGVSGYMGEKRRRNVERFGYDVKHGAHAIRLLRMGVEFLRTGEFRVDRTGVDAEELKEIKRGLWTLKRVQSVSERLFTEAEDALRASNLPEKPSREGAEELLVGILKEQFKVSPEDASWR</sequence>
<accession>A0A6G8Q7I2</accession>
<keyword evidence="2" id="KW-1185">Reference proteome</keyword>
<dbReference type="EMBL" id="CP045119">
    <property type="protein sequence ID" value="QIN82402.1"/>
    <property type="molecule type" value="Genomic_DNA"/>
</dbReference>
<dbReference type="RefSeq" id="WP_166174706.1">
    <property type="nucleotide sequence ID" value="NZ_CP045119.1"/>
</dbReference>
<organism evidence="1 2">
    <name type="scientific">Rubrobacter tropicus</name>
    <dbReference type="NCBI Taxonomy" id="2653851"/>
    <lineage>
        <taxon>Bacteria</taxon>
        <taxon>Bacillati</taxon>
        <taxon>Actinomycetota</taxon>
        <taxon>Rubrobacteria</taxon>
        <taxon>Rubrobacterales</taxon>
        <taxon>Rubrobacteraceae</taxon>
        <taxon>Rubrobacter</taxon>
    </lineage>
</organism>
<proteinExistence type="predicted"/>
<evidence type="ECO:0000313" key="2">
    <source>
        <dbReference type="Proteomes" id="UP000501452"/>
    </source>
</evidence>
<dbReference type="KEGG" id="rub:GBA63_06880"/>
<evidence type="ECO:0000313" key="1">
    <source>
        <dbReference type="EMBL" id="QIN82402.1"/>
    </source>
</evidence>
<dbReference type="Proteomes" id="UP000501452">
    <property type="component" value="Chromosome"/>
</dbReference>
<name>A0A6G8Q7I2_9ACTN</name>
<dbReference type="PANTHER" id="PTHR34817:SF1">
    <property type="entry name" value="NUCLEOTIDYLTRANSFERASE"/>
    <property type="match status" value="1"/>
</dbReference>
<dbReference type="AlphaFoldDB" id="A0A6G8Q7I2"/>
<dbReference type="Pfam" id="PF10127">
    <property type="entry name" value="RlaP"/>
    <property type="match status" value="1"/>
</dbReference>
<gene>
    <name evidence="1" type="ORF">GBA63_06880</name>
</gene>
<dbReference type="InterPro" id="IPR018775">
    <property type="entry name" value="RlaP"/>
</dbReference>
<evidence type="ECO:0008006" key="3">
    <source>
        <dbReference type="Google" id="ProtNLM"/>
    </source>
</evidence>
<dbReference type="PANTHER" id="PTHR34817">
    <property type="entry name" value="NUCLEOTIDYLTRANSFERASE"/>
    <property type="match status" value="1"/>
</dbReference>
<protein>
    <recommendedName>
        <fullName evidence="3">Nucleotidyltransferase</fullName>
    </recommendedName>
</protein>